<proteinExistence type="predicted"/>
<accession>A0AAV2Z4Q0</accession>
<reference evidence="1" key="1">
    <citation type="submission" date="2022-11" db="EMBL/GenBank/DDBJ databases">
        <authorList>
            <person name="Morgan W.R."/>
            <person name="Tartar A."/>
        </authorList>
    </citation>
    <scope>NUCLEOTIDE SEQUENCE</scope>
    <source>
        <strain evidence="1">ARSEF 373</strain>
    </source>
</reference>
<name>A0AAV2Z4Q0_9STRA</name>
<keyword evidence="2" id="KW-1185">Reference proteome</keyword>
<comment type="caution">
    <text evidence="1">The sequence shown here is derived from an EMBL/GenBank/DDBJ whole genome shotgun (WGS) entry which is preliminary data.</text>
</comment>
<dbReference type="EMBL" id="DAKRPA010000039">
    <property type="protein sequence ID" value="DBA01928.1"/>
    <property type="molecule type" value="Genomic_DNA"/>
</dbReference>
<sequence length="336" mass="37105">PLGRQPEPYDDLQLKVLGHTEHTRYLGIQVGTAVSVDHVWQVTIRQIQARLVLAQCTTSNAFQRAQMACAIIIPKILFVARHHGPSRSIRQQLQRLLRNFVRRHTASPTARSRGWLEEATASLPPTRGGIGLPALDAHLQAMAAAQVTRISNQHTIAARKDTPPCQPRRTAAHQPNLRTMTKAGRAVLESVNAIPRDDNEVERIRQAHTLLGQLPRARHGWCNGALHVDISTMLADWKQLAHADHVEHGRLVGPSFEALDINQAGTAIGPNGALLAASDYKKITRWRSPQHLLEITWPLATSPVAHCSTTIRLRTPCLLPSFNCWSTASALPTPRS</sequence>
<evidence type="ECO:0000313" key="1">
    <source>
        <dbReference type="EMBL" id="DBA01928.1"/>
    </source>
</evidence>
<organism evidence="1 2">
    <name type="scientific">Lagenidium giganteum</name>
    <dbReference type="NCBI Taxonomy" id="4803"/>
    <lineage>
        <taxon>Eukaryota</taxon>
        <taxon>Sar</taxon>
        <taxon>Stramenopiles</taxon>
        <taxon>Oomycota</taxon>
        <taxon>Peronosporomycetes</taxon>
        <taxon>Pythiales</taxon>
        <taxon>Pythiaceae</taxon>
    </lineage>
</organism>
<evidence type="ECO:0000313" key="2">
    <source>
        <dbReference type="Proteomes" id="UP001146120"/>
    </source>
</evidence>
<feature type="non-terminal residue" evidence="1">
    <location>
        <position position="1"/>
    </location>
</feature>
<dbReference type="AlphaFoldDB" id="A0AAV2Z4Q0"/>
<reference evidence="1" key="2">
    <citation type="journal article" date="2023" name="Microbiol Resour">
        <title>Decontamination and Annotation of the Draft Genome Sequence of the Oomycete Lagenidium giganteum ARSEF 373.</title>
        <authorList>
            <person name="Morgan W.R."/>
            <person name="Tartar A."/>
        </authorList>
    </citation>
    <scope>NUCLEOTIDE SEQUENCE</scope>
    <source>
        <strain evidence="1">ARSEF 373</strain>
    </source>
</reference>
<gene>
    <name evidence="1" type="ORF">N0F65_005117</name>
</gene>
<dbReference type="Proteomes" id="UP001146120">
    <property type="component" value="Unassembled WGS sequence"/>
</dbReference>
<protein>
    <submittedName>
        <fullName evidence="1">Uncharacterized protein</fullName>
    </submittedName>
</protein>